<comment type="caution">
    <text evidence="2">The sequence shown here is derived from an EMBL/GenBank/DDBJ whole genome shotgun (WGS) entry which is preliminary data.</text>
</comment>
<reference evidence="2 3" key="1">
    <citation type="submission" date="2024-04" db="EMBL/GenBank/DDBJ databases">
        <title>Phyllosticta paracitricarpa is synonymous to the EU quarantine fungus P. citricarpa based on phylogenomic analyses.</title>
        <authorList>
            <consortium name="Lawrence Berkeley National Laboratory"/>
            <person name="Van Ingen-Buijs V.A."/>
            <person name="Van Westerhoven A.C."/>
            <person name="Haridas S."/>
            <person name="Skiadas P."/>
            <person name="Martin F."/>
            <person name="Groenewald J.Z."/>
            <person name="Crous P.W."/>
            <person name="Seidl M.F."/>
        </authorList>
    </citation>
    <scope>NUCLEOTIDE SEQUENCE [LARGE SCALE GENOMIC DNA]</scope>
    <source>
        <strain evidence="2 3">CBS 123374</strain>
    </source>
</reference>
<dbReference type="EMBL" id="JBBWRZ010000012">
    <property type="protein sequence ID" value="KAK8224929.1"/>
    <property type="molecule type" value="Genomic_DNA"/>
</dbReference>
<keyword evidence="1" id="KW-1133">Transmembrane helix</keyword>
<keyword evidence="1" id="KW-0472">Membrane</keyword>
<protein>
    <submittedName>
        <fullName evidence="2">Uncharacterized protein</fullName>
    </submittedName>
</protein>
<sequence>MTYRLHFVLLPAGFDLTFAFATLSRLGRRQSGLEFRKAQPEDDVEQQRALIEQEKSRNQHLRNSIVDATA</sequence>
<dbReference type="Proteomes" id="UP001492380">
    <property type="component" value="Unassembled WGS sequence"/>
</dbReference>
<gene>
    <name evidence="2" type="ORF">HDK90DRAFT_498373</name>
</gene>
<evidence type="ECO:0000313" key="3">
    <source>
        <dbReference type="Proteomes" id="UP001492380"/>
    </source>
</evidence>
<name>A0ABR1YD93_9PEZI</name>
<evidence type="ECO:0000256" key="1">
    <source>
        <dbReference type="SAM" id="Phobius"/>
    </source>
</evidence>
<keyword evidence="3" id="KW-1185">Reference proteome</keyword>
<keyword evidence="1" id="KW-0812">Transmembrane</keyword>
<organism evidence="2 3">
    <name type="scientific">Phyllosticta capitalensis</name>
    <dbReference type="NCBI Taxonomy" id="121624"/>
    <lineage>
        <taxon>Eukaryota</taxon>
        <taxon>Fungi</taxon>
        <taxon>Dikarya</taxon>
        <taxon>Ascomycota</taxon>
        <taxon>Pezizomycotina</taxon>
        <taxon>Dothideomycetes</taxon>
        <taxon>Dothideomycetes incertae sedis</taxon>
        <taxon>Botryosphaeriales</taxon>
        <taxon>Phyllostictaceae</taxon>
        <taxon>Phyllosticta</taxon>
    </lineage>
</organism>
<proteinExistence type="predicted"/>
<evidence type="ECO:0000313" key="2">
    <source>
        <dbReference type="EMBL" id="KAK8224929.1"/>
    </source>
</evidence>
<accession>A0ABR1YD93</accession>
<feature type="transmembrane region" description="Helical" evidence="1">
    <location>
        <begin position="6"/>
        <end position="27"/>
    </location>
</feature>